<dbReference type="GO" id="GO:0042371">
    <property type="term" value="P:vitamin K biosynthetic process"/>
    <property type="evidence" value="ECO:0007669"/>
    <property type="project" value="TreeGrafter"/>
</dbReference>
<keyword evidence="6 8" id="KW-1133">Transmembrane helix</keyword>
<comment type="function">
    <text evidence="8">Conversion of 1,4-dihydroxy-2-naphthoate (DHNA) to demethylmenaquinone (DMK).</text>
</comment>
<dbReference type="Gene3D" id="1.10.357.140">
    <property type="entry name" value="UbiA prenyltransferase"/>
    <property type="match status" value="1"/>
</dbReference>
<comment type="pathway">
    <text evidence="8">Quinol/quinone metabolism; menaquinone biosynthesis; menaquinol from 1,4-dihydroxy-2-naphthoate: step 1/2.</text>
</comment>
<dbReference type="UniPathway" id="UPA00079">
    <property type="reaction ID" value="UER00168"/>
</dbReference>
<keyword evidence="4 8" id="KW-0808">Transferase</keyword>
<comment type="similarity">
    <text evidence="8">Belongs to the MenA family. Type 1 subfamily.</text>
</comment>
<evidence type="ECO:0000256" key="7">
    <source>
        <dbReference type="ARBA" id="ARBA00023136"/>
    </source>
</evidence>
<name>A0A6J4VFL5_9BACT</name>
<dbReference type="PANTHER" id="PTHR13929">
    <property type="entry name" value="1,4-DIHYDROXY-2-NAPHTHOATE OCTAPRENYLTRANSFERASE"/>
    <property type="match status" value="1"/>
</dbReference>
<dbReference type="InterPro" id="IPR044878">
    <property type="entry name" value="UbiA_sf"/>
</dbReference>
<dbReference type="EC" id="2.5.1.74" evidence="8 9"/>
<dbReference type="CDD" id="cd13962">
    <property type="entry name" value="PT_UbiA_UBIAD1"/>
    <property type="match status" value="1"/>
</dbReference>
<organism evidence="11">
    <name type="scientific">uncultured Thermomicrobiales bacterium</name>
    <dbReference type="NCBI Taxonomy" id="1645740"/>
    <lineage>
        <taxon>Bacteria</taxon>
        <taxon>Pseudomonadati</taxon>
        <taxon>Thermomicrobiota</taxon>
        <taxon>Thermomicrobia</taxon>
        <taxon>Thermomicrobiales</taxon>
        <taxon>environmental samples</taxon>
    </lineage>
</organism>
<evidence type="ECO:0000256" key="6">
    <source>
        <dbReference type="ARBA" id="ARBA00022989"/>
    </source>
</evidence>
<evidence type="ECO:0000256" key="4">
    <source>
        <dbReference type="ARBA" id="ARBA00022679"/>
    </source>
</evidence>
<evidence type="ECO:0000256" key="9">
    <source>
        <dbReference type="NCBIfam" id="TIGR00751"/>
    </source>
</evidence>
<feature type="transmembrane region" description="Helical" evidence="8">
    <location>
        <begin position="239"/>
        <end position="261"/>
    </location>
</feature>
<feature type="transmembrane region" description="Helical" evidence="8">
    <location>
        <begin position="267"/>
        <end position="286"/>
    </location>
</feature>
<dbReference type="EMBL" id="CADCWK010000356">
    <property type="protein sequence ID" value="CAA9574385.1"/>
    <property type="molecule type" value="Genomic_DNA"/>
</dbReference>
<evidence type="ECO:0000256" key="3">
    <source>
        <dbReference type="ARBA" id="ARBA00022475"/>
    </source>
</evidence>
<evidence type="ECO:0000256" key="2">
    <source>
        <dbReference type="ARBA" id="ARBA00022428"/>
    </source>
</evidence>
<dbReference type="Pfam" id="PF01040">
    <property type="entry name" value="UbiA"/>
    <property type="match status" value="1"/>
</dbReference>
<feature type="transmembrane region" description="Helical" evidence="8">
    <location>
        <begin position="143"/>
        <end position="160"/>
    </location>
</feature>
<reference evidence="11" key="1">
    <citation type="submission" date="2020-02" db="EMBL/GenBank/DDBJ databases">
        <authorList>
            <person name="Meier V. D."/>
        </authorList>
    </citation>
    <scope>NUCLEOTIDE SEQUENCE</scope>
    <source>
        <strain evidence="11">AVDCRST_MAG33</strain>
    </source>
</reference>
<dbReference type="InterPro" id="IPR026046">
    <property type="entry name" value="UBIAD1"/>
</dbReference>
<feature type="transmembrane region" description="Helical" evidence="8">
    <location>
        <begin position="172"/>
        <end position="191"/>
    </location>
</feature>
<feature type="transmembrane region" description="Helical" evidence="8">
    <location>
        <begin position="117"/>
        <end position="137"/>
    </location>
</feature>
<dbReference type="GO" id="GO:0005886">
    <property type="term" value="C:plasma membrane"/>
    <property type="evidence" value="ECO:0007669"/>
    <property type="project" value="UniProtKB-SubCell"/>
</dbReference>
<comment type="catalytic activity">
    <reaction evidence="8">
        <text>an all-trans-polyprenyl diphosphate + 1,4-dihydroxy-2-naphthoate + H(+) = a 2-demethylmenaquinol + CO2 + diphosphate</text>
        <dbReference type="Rhea" id="RHEA:26478"/>
        <dbReference type="Rhea" id="RHEA-COMP:9563"/>
        <dbReference type="Rhea" id="RHEA-COMP:9564"/>
        <dbReference type="ChEBI" id="CHEBI:11173"/>
        <dbReference type="ChEBI" id="CHEBI:15378"/>
        <dbReference type="ChEBI" id="CHEBI:16526"/>
        <dbReference type="ChEBI" id="CHEBI:33019"/>
        <dbReference type="ChEBI" id="CHEBI:55437"/>
        <dbReference type="ChEBI" id="CHEBI:58914"/>
        <dbReference type="EC" id="2.5.1.74"/>
    </reaction>
</comment>
<keyword evidence="7 8" id="KW-0472">Membrane</keyword>
<dbReference type="PANTHER" id="PTHR13929:SF0">
    <property type="entry name" value="UBIA PRENYLTRANSFERASE DOMAIN-CONTAINING PROTEIN 1"/>
    <property type="match status" value="1"/>
</dbReference>
<dbReference type="GO" id="GO:0046428">
    <property type="term" value="F:1,4-dihydroxy-2-naphthoate polyprenyltransferase activity"/>
    <property type="evidence" value="ECO:0007669"/>
    <property type="project" value="UniProtKB-UniRule"/>
</dbReference>
<dbReference type="AlphaFoldDB" id="A0A6J4VFL5"/>
<keyword evidence="5 8" id="KW-0812">Transmembrane</keyword>
<evidence type="ECO:0000256" key="1">
    <source>
        <dbReference type="ARBA" id="ARBA00004141"/>
    </source>
</evidence>
<sequence>MDQSSHVPGTGADTPSRASRPATSTPAVSQRRAWLLAARPKTLPAAVAPVIVGTAVAIREGGFDLAATLACVAVALLLQIAANFANDAFDFRRGADTADRLGPLRVTAAGLITSRQVLIATGIALGLAVLAGGYLVWLGGWPILALGLLAVVSAVAYTGGPAPLGYAGLGDLFVFLFFGLVAVAGTAFVQTGELTELALVAGVPIGCLATAILVVNNLRDLETDRRARKRTLAVRLGPHGAVAEYTSLVTLAFLVPVLLWAQGHLGAWALVPWVLIPLAFVMIRGVMVETGRQLNARLAGTARLELLFALLFAVAIVR</sequence>
<keyword evidence="3 8" id="KW-1003">Cell membrane</keyword>
<dbReference type="InterPro" id="IPR000537">
    <property type="entry name" value="UbiA_prenyltransferase"/>
</dbReference>
<proteinExistence type="inferred from homology"/>
<dbReference type="NCBIfam" id="TIGR00751">
    <property type="entry name" value="menA"/>
    <property type="match status" value="1"/>
</dbReference>
<gene>
    <name evidence="8" type="primary">menA</name>
    <name evidence="11" type="ORF">AVDCRST_MAG33-2878</name>
</gene>
<evidence type="ECO:0000256" key="5">
    <source>
        <dbReference type="ARBA" id="ARBA00022692"/>
    </source>
</evidence>
<feature type="region of interest" description="Disordered" evidence="10">
    <location>
        <begin position="1"/>
        <end position="27"/>
    </location>
</feature>
<feature type="transmembrane region" description="Helical" evidence="8">
    <location>
        <begin position="197"/>
        <end position="218"/>
    </location>
</feature>
<protein>
    <recommendedName>
        <fullName evidence="8 9">1,4-dihydroxy-2-naphthoate octaprenyltransferase</fullName>
        <shortName evidence="8">DHNA-octaprenyltransferase</shortName>
        <ecNumber evidence="8 9">2.5.1.74</ecNumber>
    </recommendedName>
</protein>
<comment type="subcellular location">
    <subcellularLocation>
        <location evidence="8">Cell membrane</location>
        <topology evidence="8">Multi-pass membrane protein</topology>
    </subcellularLocation>
    <subcellularLocation>
        <location evidence="1">Membrane</location>
        <topology evidence="1">Multi-pass membrane protein</topology>
    </subcellularLocation>
</comment>
<feature type="transmembrane region" description="Helical" evidence="8">
    <location>
        <begin position="298"/>
        <end position="317"/>
    </location>
</feature>
<dbReference type="HAMAP" id="MF_01937">
    <property type="entry name" value="MenA_1"/>
    <property type="match status" value="1"/>
</dbReference>
<dbReference type="PIRSF" id="PIRSF005355">
    <property type="entry name" value="UBIAD1"/>
    <property type="match status" value="1"/>
</dbReference>
<evidence type="ECO:0000256" key="8">
    <source>
        <dbReference type="HAMAP-Rule" id="MF_01937"/>
    </source>
</evidence>
<evidence type="ECO:0000256" key="10">
    <source>
        <dbReference type="SAM" id="MobiDB-lite"/>
    </source>
</evidence>
<evidence type="ECO:0000313" key="11">
    <source>
        <dbReference type="EMBL" id="CAA9574385.1"/>
    </source>
</evidence>
<dbReference type="NCBIfam" id="NF004751">
    <property type="entry name" value="PRK06080.1-3"/>
    <property type="match status" value="1"/>
</dbReference>
<dbReference type="InterPro" id="IPR004657">
    <property type="entry name" value="MenA"/>
</dbReference>
<feature type="transmembrane region" description="Helical" evidence="8">
    <location>
        <begin position="65"/>
        <end position="85"/>
    </location>
</feature>
<accession>A0A6J4VFL5</accession>
<keyword evidence="2 8" id="KW-0474">Menaquinone biosynthesis</keyword>
<dbReference type="GO" id="GO:0009234">
    <property type="term" value="P:menaquinone biosynthetic process"/>
    <property type="evidence" value="ECO:0007669"/>
    <property type="project" value="UniProtKB-UniRule"/>
</dbReference>